<organism evidence="1 2">
    <name type="scientific">Pseudocercospora eumusae</name>
    <dbReference type="NCBI Taxonomy" id="321146"/>
    <lineage>
        <taxon>Eukaryota</taxon>
        <taxon>Fungi</taxon>
        <taxon>Dikarya</taxon>
        <taxon>Ascomycota</taxon>
        <taxon>Pezizomycotina</taxon>
        <taxon>Dothideomycetes</taxon>
        <taxon>Dothideomycetidae</taxon>
        <taxon>Mycosphaerellales</taxon>
        <taxon>Mycosphaerellaceae</taxon>
        <taxon>Pseudocercospora</taxon>
    </lineage>
</organism>
<evidence type="ECO:0008006" key="3">
    <source>
        <dbReference type="Google" id="ProtNLM"/>
    </source>
</evidence>
<name>A0A139H7F4_9PEZI</name>
<comment type="caution">
    <text evidence="1">The sequence shown here is derived from an EMBL/GenBank/DDBJ whole genome shotgun (WGS) entry which is preliminary data.</text>
</comment>
<gene>
    <name evidence="1" type="ORF">AC578_4665</name>
</gene>
<reference evidence="1 2" key="1">
    <citation type="submission" date="2015-07" db="EMBL/GenBank/DDBJ databases">
        <title>Comparative genomics of the Sigatoka disease complex on banana suggests a link between parallel evolutionary changes in Pseudocercospora fijiensis and Pseudocercospora eumusae and increased virulence on the banana host.</title>
        <authorList>
            <person name="Chang T.-C."/>
            <person name="Salvucci A."/>
            <person name="Crous P.W."/>
            <person name="Stergiopoulos I."/>
        </authorList>
    </citation>
    <scope>NUCLEOTIDE SEQUENCE [LARGE SCALE GENOMIC DNA]</scope>
    <source>
        <strain evidence="1 2">CBS 114824</strain>
    </source>
</reference>
<protein>
    <recommendedName>
        <fullName evidence="3">BTB domain-containing protein</fullName>
    </recommendedName>
</protein>
<evidence type="ECO:0000313" key="2">
    <source>
        <dbReference type="Proteomes" id="UP000070133"/>
    </source>
</evidence>
<dbReference type="Proteomes" id="UP000070133">
    <property type="component" value="Unassembled WGS sequence"/>
</dbReference>
<sequence>MADIVDPLVARNEDFINGGFVVIVVSNMQRCFVHKSLLKRRAQRIEWFSSAVEDEYRLTWFDKETVELYIHYLYTGEIQCKKSTSGVIKDTDGQDDALVDLYYLAYTLRDDTAQHAVLSAFLTEAKRSHNAGESMAPSQLKLKDLIEKHGTGSPLRQLFIDMCVWDTPFDESLYKGLPEASLIGIMDAVFTRLRQEDTKSVIHKTCCDYDELKDGQQCRSKKRKRSADEDDD</sequence>
<dbReference type="AlphaFoldDB" id="A0A139H7F4"/>
<dbReference type="CDD" id="cd18186">
    <property type="entry name" value="BTB_POZ_ZBTB_KLHL-like"/>
    <property type="match status" value="1"/>
</dbReference>
<dbReference type="EMBL" id="LFZN01000115">
    <property type="protein sequence ID" value="KXS98377.1"/>
    <property type="molecule type" value="Genomic_DNA"/>
</dbReference>
<accession>A0A139H7F4</accession>
<evidence type="ECO:0000313" key="1">
    <source>
        <dbReference type="EMBL" id="KXS98377.1"/>
    </source>
</evidence>
<proteinExistence type="predicted"/>
<keyword evidence="2" id="KW-1185">Reference proteome</keyword>
<dbReference type="OrthoDB" id="1022638at2759"/>
<dbReference type="InterPro" id="IPR011333">
    <property type="entry name" value="SKP1/BTB/POZ_sf"/>
</dbReference>
<dbReference type="Gene3D" id="3.30.710.10">
    <property type="entry name" value="Potassium Channel Kv1.1, Chain A"/>
    <property type="match status" value="1"/>
</dbReference>